<evidence type="ECO:0000313" key="2">
    <source>
        <dbReference type="Proteomes" id="UP000051952"/>
    </source>
</evidence>
<keyword evidence="2" id="KW-1185">Reference proteome</keyword>
<dbReference type="Proteomes" id="UP000051952">
    <property type="component" value="Unassembled WGS sequence"/>
</dbReference>
<gene>
    <name evidence="1" type="ORF">BSAL_38100</name>
</gene>
<proteinExistence type="predicted"/>
<evidence type="ECO:0000313" key="1">
    <source>
        <dbReference type="EMBL" id="CUI15351.1"/>
    </source>
</evidence>
<dbReference type="VEuPathDB" id="TriTrypDB:BSAL_38100"/>
<name>A0A0S4KL69_BODSA</name>
<organism evidence="1 2">
    <name type="scientific">Bodo saltans</name>
    <name type="common">Flagellated protozoan</name>
    <dbReference type="NCBI Taxonomy" id="75058"/>
    <lineage>
        <taxon>Eukaryota</taxon>
        <taxon>Discoba</taxon>
        <taxon>Euglenozoa</taxon>
        <taxon>Kinetoplastea</taxon>
        <taxon>Metakinetoplastina</taxon>
        <taxon>Eubodonida</taxon>
        <taxon>Bodonidae</taxon>
        <taxon>Bodo</taxon>
    </lineage>
</organism>
<dbReference type="EMBL" id="CYKH01002055">
    <property type="protein sequence ID" value="CUI15351.1"/>
    <property type="molecule type" value="Genomic_DNA"/>
</dbReference>
<dbReference type="OrthoDB" id="244046at2759"/>
<dbReference type="OMA" id="VEFMSFI"/>
<reference evidence="2" key="1">
    <citation type="submission" date="2015-09" db="EMBL/GenBank/DDBJ databases">
        <authorList>
            <consortium name="Pathogen Informatics"/>
        </authorList>
    </citation>
    <scope>NUCLEOTIDE SEQUENCE [LARGE SCALE GENOMIC DNA]</scope>
    <source>
        <strain evidence="2">Lake Konstanz</strain>
    </source>
</reference>
<dbReference type="AlphaFoldDB" id="A0A0S4KL69"/>
<accession>A0A0S4KL69</accession>
<sequence>MSLVAASHVVAPTDPLQSATRVLQRARRVLVGPSSIVPTPTVLRYTDVGLLFFINEKQALLHRALSAVDIHENESLAPLRMLVEYINFLVAGLIVEAERIDECAIQLEQDINGVSLEMKKIDLEMQHRKQRVGSVVSRILSQHYRARVTVPNVHSSDQLDSTMASELGELTEGITSLRFMLQQLKAKRKAVGIAQRLLHGSSQDVPAVEAEAIVADLPIGLTVRKAQHSLKDALLPIRNDEELPAMISLLEFVAHMDVGIGAATDDVEAGMMQIRKAMAERERGMKDHHLNALDSRNKQLSTSAVKYNDALRRSILPSGPVRPNSALLGQQQPVASTPQLQHGRAVSNVGETDAFLALYCS</sequence>
<protein>
    <submittedName>
        <fullName evidence="1">Uncharacterized protein</fullName>
    </submittedName>
</protein>